<protein>
    <submittedName>
        <fullName evidence="1">Uncharacterized protein</fullName>
    </submittedName>
</protein>
<evidence type="ECO:0000313" key="2">
    <source>
        <dbReference type="Proteomes" id="UP001374579"/>
    </source>
</evidence>
<comment type="caution">
    <text evidence="1">The sequence shown here is derived from an EMBL/GenBank/DDBJ whole genome shotgun (WGS) entry which is preliminary data.</text>
</comment>
<dbReference type="EMBL" id="JBAMIC010000012">
    <property type="protein sequence ID" value="KAK7098129.1"/>
    <property type="molecule type" value="Genomic_DNA"/>
</dbReference>
<organism evidence="1 2">
    <name type="scientific">Littorina saxatilis</name>
    <dbReference type="NCBI Taxonomy" id="31220"/>
    <lineage>
        <taxon>Eukaryota</taxon>
        <taxon>Metazoa</taxon>
        <taxon>Spiralia</taxon>
        <taxon>Lophotrochozoa</taxon>
        <taxon>Mollusca</taxon>
        <taxon>Gastropoda</taxon>
        <taxon>Caenogastropoda</taxon>
        <taxon>Littorinimorpha</taxon>
        <taxon>Littorinoidea</taxon>
        <taxon>Littorinidae</taxon>
        <taxon>Littorina</taxon>
    </lineage>
</organism>
<gene>
    <name evidence="1" type="ORF">V1264_002489</name>
</gene>
<reference evidence="1 2" key="1">
    <citation type="submission" date="2024-02" db="EMBL/GenBank/DDBJ databases">
        <title>Chromosome-scale genome assembly of the rough periwinkle Littorina saxatilis.</title>
        <authorList>
            <person name="De Jode A."/>
            <person name="Faria R."/>
            <person name="Formenti G."/>
            <person name="Sims Y."/>
            <person name="Smith T.P."/>
            <person name="Tracey A."/>
            <person name="Wood J.M.D."/>
            <person name="Zagrodzka Z.B."/>
            <person name="Johannesson K."/>
            <person name="Butlin R.K."/>
            <person name="Leder E.H."/>
        </authorList>
    </citation>
    <scope>NUCLEOTIDE SEQUENCE [LARGE SCALE GENOMIC DNA]</scope>
    <source>
        <strain evidence="1">Snail1</strain>
        <tissue evidence="1">Muscle</tissue>
    </source>
</reference>
<sequence length="150" mass="16523">MGYVSVHVWFESRSGKVVRVVTSQAGGRGWTRSGKVVRVVTSQAGGRGWTRSGKVVRVVASQAGGRGWTRSGKVVRVVTSQAGGRGWTRTWGECMYTKQHSPVHPTGNENLTLFRGREGEEMGLIKPTLEKYRFLTSTIKYGQVIPVLPF</sequence>
<name>A0AAN9B3R1_9CAEN</name>
<dbReference type="Proteomes" id="UP001374579">
    <property type="component" value="Unassembled WGS sequence"/>
</dbReference>
<keyword evidence="2" id="KW-1185">Reference proteome</keyword>
<evidence type="ECO:0000313" key="1">
    <source>
        <dbReference type="EMBL" id="KAK7098129.1"/>
    </source>
</evidence>
<accession>A0AAN9B3R1</accession>
<dbReference type="AlphaFoldDB" id="A0AAN9B3R1"/>
<proteinExistence type="predicted"/>